<dbReference type="InterPro" id="IPR029068">
    <property type="entry name" value="Glyas_Bleomycin-R_OHBP_Dase"/>
</dbReference>
<feature type="domain" description="VOC" evidence="6">
    <location>
        <begin position="158"/>
        <end position="296"/>
    </location>
</feature>
<comment type="cofactor">
    <cofactor evidence="5">
        <name>Fe cation</name>
        <dbReference type="ChEBI" id="CHEBI:24875"/>
    </cofactor>
    <text evidence="5">Binds 1 Fe cation per subunit.</text>
</comment>
<dbReference type="GO" id="GO:0003868">
    <property type="term" value="F:4-hydroxyphenylpyruvate dioxygenase activity"/>
    <property type="evidence" value="ECO:0007669"/>
    <property type="project" value="UniProtKB-EC"/>
</dbReference>
<keyword evidence="4 5" id="KW-0408">Iron</keyword>
<dbReference type="PANTHER" id="PTHR11959:SF1">
    <property type="entry name" value="4-HYDROXYPHENYLPYRUVATE DIOXYGENASE"/>
    <property type="match status" value="1"/>
</dbReference>
<dbReference type="Pfam" id="PF14696">
    <property type="entry name" value="Glyoxalase_5"/>
    <property type="match status" value="1"/>
</dbReference>
<reference evidence="7" key="1">
    <citation type="journal article" date="2020" name="mSystems">
        <title>Genome- and Community-Level Interaction Insights into Carbon Utilization and Element Cycling Functions of Hydrothermarchaeota in Hydrothermal Sediment.</title>
        <authorList>
            <person name="Zhou Z."/>
            <person name="Liu Y."/>
            <person name="Xu W."/>
            <person name="Pan J."/>
            <person name="Luo Z.H."/>
            <person name="Li M."/>
        </authorList>
    </citation>
    <scope>NUCLEOTIDE SEQUENCE [LARGE SCALE GENOMIC DNA]</scope>
    <source>
        <strain evidence="7">SpSt-418</strain>
    </source>
</reference>
<name>A0A7C3PH16_9CYAN</name>
<feature type="binding site" evidence="5">
    <location>
        <position position="239"/>
    </location>
    <ligand>
        <name>Fe cation</name>
        <dbReference type="ChEBI" id="CHEBI:24875"/>
    </ligand>
</feature>
<evidence type="ECO:0000256" key="4">
    <source>
        <dbReference type="ARBA" id="ARBA00023004"/>
    </source>
</evidence>
<keyword evidence="7" id="KW-0670">Pyruvate</keyword>
<dbReference type="PROSITE" id="PS51819">
    <property type="entry name" value="VOC"/>
    <property type="match status" value="2"/>
</dbReference>
<keyword evidence="7" id="KW-0223">Dioxygenase</keyword>
<protein>
    <submittedName>
        <fullName evidence="7">4-hydroxyphenylpyruvate dioxygenase</fullName>
        <ecNumber evidence="7">1.13.11.27</ecNumber>
    </submittedName>
</protein>
<dbReference type="PROSITE" id="PS51257">
    <property type="entry name" value="PROKAR_LIPOPROTEIN"/>
    <property type="match status" value="1"/>
</dbReference>
<dbReference type="AlphaFoldDB" id="A0A7C3PH16"/>
<feature type="binding site" evidence="5">
    <location>
        <position position="161"/>
    </location>
    <ligand>
        <name>Fe cation</name>
        <dbReference type="ChEBI" id="CHEBI:24875"/>
    </ligand>
</feature>
<evidence type="ECO:0000256" key="2">
    <source>
        <dbReference type="ARBA" id="ARBA00022723"/>
    </source>
</evidence>
<dbReference type="InterPro" id="IPR037523">
    <property type="entry name" value="VOC_core"/>
</dbReference>
<dbReference type="Pfam" id="PF00903">
    <property type="entry name" value="Glyoxalase"/>
    <property type="match status" value="1"/>
</dbReference>
<dbReference type="InterPro" id="IPR041735">
    <property type="entry name" value="4OHPhenylPyrv_dOase_C"/>
</dbReference>
<evidence type="ECO:0000313" key="7">
    <source>
        <dbReference type="EMBL" id="HFM98838.1"/>
    </source>
</evidence>
<feature type="binding site" evidence="5">
    <location>
        <position position="323"/>
    </location>
    <ligand>
        <name>Fe cation</name>
        <dbReference type="ChEBI" id="CHEBI:24875"/>
    </ligand>
</feature>
<gene>
    <name evidence="7" type="primary">hppD</name>
    <name evidence="7" type="ORF">ENR64_13985</name>
</gene>
<dbReference type="EMBL" id="DSRU01000209">
    <property type="protein sequence ID" value="HFM98838.1"/>
    <property type="molecule type" value="Genomic_DNA"/>
</dbReference>
<sequence>MKIDHVRFCVKNAQSTRDWFINYLGFVSIGSCLSRGIRFEAVQAGAIVFVLCSSANSANQVAKFLQQHPPGVWDVVFQVENLQQQVERAIAQGAKLLQPIQQETQANGVLRWAVIGAIGDLVHTLVERHGITSLLPNAETMLALDESLLQAKNTHLLQVDHVVLNVPTGQLEPVVDWYGKVLGFKPQQKFAIQTPYSGLCSRVLVHPESGTQMPVNQPTSPRSQIQEFLDVNRGVGVQHIALETRDLQATIQQFRQRQIPLLKVPEHYYTALAKRMGNALSAVQLSAIAAHQILVDWHPNEPTALLQQTFTEPIFSEPTFFFELIQRQTIANNGQTNRAYGFGEGNFQALFEAMEQEQLRRGSLLA</sequence>
<comment type="caution">
    <text evidence="7">The sequence shown here is derived from an EMBL/GenBank/DDBJ whole genome shotgun (WGS) entry which is preliminary data.</text>
</comment>
<organism evidence="7">
    <name type="scientific">Oscillatoriales cyanobacterium SpSt-418</name>
    <dbReference type="NCBI Taxonomy" id="2282169"/>
    <lineage>
        <taxon>Bacteria</taxon>
        <taxon>Bacillati</taxon>
        <taxon>Cyanobacteriota</taxon>
        <taxon>Cyanophyceae</taxon>
        <taxon>Oscillatoriophycideae</taxon>
        <taxon>Oscillatoriales</taxon>
    </lineage>
</organism>
<dbReference type="InterPro" id="IPR005956">
    <property type="entry name" value="4OHPhenylPyrv_dOase"/>
</dbReference>
<dbReference type="InterPro" id="IPR004360">
    <property type="entry name" value="Glyas_Fos-R_dOase_dom"/>
</dbReference>
<dbReference type="GO" id="GO:0046872">
    <property type="term" value="F:metal ion binding"/>
    <property type="evidence" value="ECO:0007669"/>
    <property type="project" value="UniProtKB-KW"/>
</dbReference>
<evidence type="ECO:0000256" key="1">
    <source>
        <dbReference type="ARBA" id="ARBA00005877"/>
    </source>
</evidence>
<dbReference type="NCBIfam" id="TIGR01263">
    <property type="entry name" value="4HPPD"/>
    <property type="match status" value="1"/>
</dbReference>
<dbReference type="InterPro" id="IPR041736">
    <property type="entry name" value="4OHPhenylPyrv_dOase_N"/>
</dbReference>
<dbReference type="EC" id="1.13.11.27" evidence="7"/>
<accession>A0A7C3PH16</accession>
<dbReference type="PIRSF" id="PIRSF009283">
    <property type="entry name" value="HPP_dOase"/>
    <property type="match status" value="1"/>
</dbReference>
<dbReference type="PANTHER" id="PTHR11959">
    <property type="entry name" value="4-HYDROXYPHENYLPYRUVATE DIOXYGENASE"/>
    <property type="match status" value="1"/>
</dbReference>
<dbReference type="Gene3D" id="3.10.180.10">
    <property type="entry name" value="2,3-Dihydroxybiphenyl 1,2-Dioxygenase, domain 1"/>
    <property type="match status" value="2"/>
</dbReference>
<dbReference type="GO" id="GO:0006572">
    <property type="term" value="P:L-tyrosine catabolic process"/>
    <property type="evidence" value="ECO:0007669"/>
    <property type="project" value="TreeGrafter"/>
</dbReference>
<evidence type="ECO:0000259" key="6">
    <source>
        <dbReference type="PROSITE" id="PS51819"/>
    </source>
</evidence>
<keyword evidence="2 5" id="KW-0479">Metal-binding</keyword>
<dbReference type="SUPFAM" id="SSF54593">
    <property type="entry name" value="Glyoxalase/Bleomycin resistance protein/Dihydroxybiphenyl dioxygenase"/>
    <property type="match status" value="1"/>
</dbReference>
<keyword evidence="3" id="KW-0677">Repeat</keyword>
<comment type="similarity">
    <text evidence="1">Belongs to the 4HPPD family.</text>
</comment>
<evidence type="ECO:0000256" key="5">
    <source>
        <dbReference type="PIRSR" id="PIRSR009283-1"/>
    </source>
</evidence>
<dbReference type="CDD" id="cd07250">
    <property type="entry name" value="HPPD_C_like"/>
    <property type="match status" value="1"/>
</dbReference>
<dbReference type="CDD" id="cd08342">
    <property type="entry name" value="HPPD_N_like"/>
    <property type="match status" value="1"/>
</dbReference>
<keyword evidence="7" id="KW-0560">Oxidoreductase</keyword>
<feature type="domain" description="VOC" evidence="6">
    <location>
        <begin position="2"/>
        <end position="128"/>
    </location>
</feature>
<proteinExistence type="inferred from homology"/>
<evidence type="ECO:0000256" key="3">
    <source>
        <dbReference type="ARBA" id="ARBA00022737"/>
    </source>
</evidence>